<dbReference type="PANTHER" id="PTHR11566">
    <property type="entry name" value="DYNAMIN"/>
    <property type="match status" value="1"/>
</dbReference>
<dbReference type="Proteomes" id="UP001165121">
    <property type="component" value="Unassembled WGS sequence"/>
</dbReference>
<dbReference type="PANTHER" id="PTHR11566:SF21">
    <property type="entry name" value="DYNAMIN RELATED PROTEIN 1, ISOFORM A"/>
    <property type="match status" value="1"/>
</dbReference>
<dbReference type="GO" id="GO:0003924">
    <property type="term" value="F:GTPase activity"/>
    <property type="evidence" value="ECO:0007669"/>
    <property type="project" value="InterPro"/>
</dbReference>
<accession>A0A9W6XLN5</accession>
<dbReference type="EMBL" id="BSXT01001294">
    <property type="protein sequence ID" value="GMF40969.1"/>
    <property type="molecule type" value="Genomic_DNA"/>
</dbReference>
<organism evidence="4 5">
    <name type="scientific">Phytophthora fragariaefolia</name>
    <dbReference type="NCBI Taxonomy" id="1490495"/>
    <lineage>
        <taxon>Eukaryota</taxon>
        <taxon>Sar</taxon>
        <taxon>Stramenopiles</taxon>
        <taxon>Oomycota</taxon>
        <taxon>Peronosporomycetes</taxon>
        <taxon>Peronosporales</taxon>
        <taxon>Peronosporaceae</taxon>
        <taxon>Phytophthora</taxon>
    </lineage>
</organism>
<keyword evidence="1" id="KW-0547">Nucleotide-binding</keyword>
<dbReference type="Pfam" id="PF00350">
    <property type="entry name" value="Dynamin_N"/>
    <property type="match status" value="1"/>
</dbReference>
<dbReference type="SUPFAM" id="SSF52540">
    <property type="entry name" value="P-loop containing nucleoside triphosphate hydrolases"/>
    <property type="match status" value="1"/>
</dbReference>
<dbReference type="GO" id="GO:0005525">
    <property type="term" value="F:GTP binding"/>
    <property type="evidence" value="ECO:0007669"/>
    <property type="project" value="InterPro"/>
</dbReference>
<evidence type="ECO:0000256" key="2">
    <source>
        <dbReference type="ARBA" id="ARBA00023134"/>
    </source>
</evidence>
<dbReference type="GO" id="GO:0005737">
    <property type="term" value="C:cytoplasm"/>
    <property type="evidence" value="ECO:0007669"/>
    <property type="project" value="TreeGrafter"/>
</dbReference>
<dbReference type="InterPro" id="IPR027417">
    <property type="entry name" value="P-loop_NTPase"/>
</dbReference>
<protein>
    <submittedName>
        <fullName evidence="4">Unnamed protein product</fullName>
    </submittedName>
</protein>
<evidence type="ECO:0000313" key="4">
    <source>
        <dbReference type="EMBL" id="GMF40969.1"/>
    </source>
</evidence>
<dbReference type="GO" id="GO:0005874">
    <property type="term" value="C:microtubule"/>
    <property type="evidence" value="ECO:0007669"/>
    <property type="project" value="TreeGrafter"/>
</dbReference>
<evidence type="ECO:0000313" key="5">
    <source>
        <dbReference type="Proteomes" id="UP001165121"/>
    </source>
</evidence>
<dbReference type="InterPro" id="IPR022812">
    <property type="entry name" value="Dynamin"/>
</dbReference>
<dbReference type="Pfam" id="PF01031">
    <property type="entry name" value="Dynamin_M"/>
    <property type="match status" value="1"/>
</dbReference>
<name>A0A9W6XLN5_9STRA</name>
<dbReference type="PRINTS" id="PR00195">
    <property type="entry name" value="DYNAMIN"/>
</dbReference>
<dbReference type="SMART" id="SM00053">
    <property type="entry name" value="DYNc"/>
    <property type="match status" value="1"/>
</dbReference>
<dbReference type="GO" id="GO:0016020">
    <property type="term" value="C:membrane"/>
    <property type="evidence" value="ECO:0007669"/>
    <property type="project" value="TreeGrafter"/>
</dbReference>
<comment type="caution">
    <text evidence="4">The sequence shown here is derived from an EMBL/GenBank/DDBJ whole genome shotgun (WGS) entry which is preliminary data.</text>
</comment>
<feature type="domain" description="Dynamin GTPase" evidence="3">
    <location>
        <begin position="12"/>
        <end position="266"/>
    </location>
</feature>
<proteinExistence type="predicted"/>
<reference evidence="4" key="1">
    <citation type="submission" date="2023-04" db="EMBL/GenBank/DDBJ databases">
        <title>Phytophthora fragariaefolia NBRC 109709.</title>
        <authorList>
            <person name="Ichikawa N."/>
            <person name="Sato H."/>
            <person name="Tonouchi N."/>
        </authorList>
    </citation>
    <scope>NUCLEOTIDE SEQUENCE</scope>
    <source>
        <strain evidence="4">NBRC 109709</strain>
    </source>
</reference>
<dbReference type="AlphaFoldDB" id="A0A9W6XLN5"/>
<evidence type="ECO:0000259" key="3">
    <source>
        <dbReference type="SMART" id="SM00053"/>
    </source>
</evidence>
<keyword evidence="2" id="KW-0342">GTP-binding</keyword>
<dbReference type="InterPro" id="IPR045063">
    <property type="entry name" value="Dynamin_N"/>
</dbReference>
<evidence type="ECO:0000256" key="1">
    <source>
        <dbReference type="ARBA" id="ARBA00022741"/>
    </source>
</evidence>
<dbReference type="OrthoDB" id="116917at2759"/>
<dbReference type="InterPro" id="IPR000375">
    <property type="entry name" value="Dynamin_stalk"/>
</dbReference>
<keyword evidence="5" id="KW-1185">Reference proteome</keyword>
<gene>
    <name evidence="4" type="ORF">Pfra01_001277100</name>
</gene>
<dbReference type="InterPro" id="IPR001401">
    <property type="entry name" value="Dynamin_GTPase"/>
</dbReference>
<dbReference type="Gene3D" id="3.40.50.300">
    <property type="entry name" value="P-loop containing nucleotide triphosphate hydrolases"/>
    <property type="match status" value="2"/>
</dbReference>
<sequence length="492" mass="54596">MGTPSSPHGLAAAMLRGCAGDVYRAVDGVAGILPALAPPQVVVVGQEGSGKSSVLESVVMFPVFPRESDLRLRLPLRLKLRHHRSGQVEVEGDAQLMAHRGTPPPHGRERIDVRLVHADGRAPMVLGSHVSRQQAAQLVRRWTQQLDPTQLRGVVEHELQVCVQSPHVPDLDVVELPGVVAGRRVDEPDDMMQRSRALAAKFQLVQQFHLTDRTVGVLAMADRAVDDSDPDGPLAQLKRRRDGTSSDLVFLTQGYVAVMNRDSRAKTELTLEEAKVEETEWMQENLPGYIARGLASSAVLAAKLEHMLAEHVRKFWAPQTNARIEKERERAVKELAGLGPDAQQIVNDFLGVSPTTARKRMLELVEPILPDLLSRVDEEILRLVTLVHADFLKSREEHELILAPFQAKNQQSSFSPSSGPLVAASMLMLDSSSTYIKTHLAQIMKNVVLHLVRLIQKTMTSTAASIQKEKSPQRLNRFDNLYYFLLTFYGNN</sequence>
<dbReference type="GO" id="GO:0008017">
    <property type="term" value="F:microtubule binding"/>
    <property type="evidence" value="ECO:0007669"/>
    <property type="project" value="TreeGrafter"/>
</dbReference>